<comment type="similarity">
    <text evidence="1">Belongs to the IS150/IS1296 orfA family.</text>
</comment>
<accession>A0A2M9V2B2</accession>
<name>A0A2M9V2B2_BACFG</name>
<dbReference type="InterPro" id="IPR055247">
    <property type="entry name" value="InsJ-like_HTH"/>
</dbReference>
<feature type="region of interest" description="Disordered" evidence="2">
    <location>
        <begin position="106"/>
        <end position="132"/>
    </location>
</feature>
<dbReference type="InterPro" id="IPR052057">
    <property type="entry name" value="IS150/IS1296_orfA-like"/>
</dbReference>
<dbReference type="RefSeq" id="WP_032533516.1">
    <property type="nucleotide sequence ID" value="NZ_BAABYZ010000001.1"/>
</dbReference>
<organism evidence="4 5">
    <name type="scientific">Bacteroides fragilis</name>
    <dbReference type="NCBI Taxonomy" id="817"/>
    <lineage>
        <taxon>Bacteria</taxon>
        <taxon>Pseudomonadati</taxon>
        <taxon>Bacteroidota</taxon>
        <taxon>Bacteroidia</taxon>
        <taxon>Bacteroidales</taxon>
        <taxon>Bacteroidaceae</taxon>
        <taxon>Bacteroides</taxon>
    </lineage>
</organism>
<proteinExistence type="inferred from homology"/>
<dbReference type="InterPro" id="IPR009057">
    <property type="entry name" value="Homeodomain-like_sf"/>
</dbReference>
<dbReference type="Gene3D" id="1.10.10.60">
    <property type="entry name" value="Homeodomain-like"/>
    <property type="match status" value="1"/>
</dbReference>
<feature type="compositionally biased region" description="Basic and acidic residues" evidence="2">
    <location>
        <begin position="116"/>
        <end position="132"/>
    </location>
</feature>
<dbReference type="InterPro" id="IPR036388">
    <property type="entry name" value="WH-like_DNA-bd_sf"/>
</dbReference>
<dbReference type="PANTHER" id="PTHR33795">
    <property type="entry name" value="INSERTION ELEMENT IS150 PROTEIN INSJ"/>
    <property type="match status" value="1"/>
</dbReference>
<evidence type="ECO:0000313" key="5">
    <source>
        <dbReference type="Proteomes" id="UP000231846"/>
    </source>
</evidence>
<dbReference type="EMBL" id="PDCW01000042">
    <property type="protein sequence ID" value="PJY70922.1"/>
    <property type="molecule type" value="Genomic_DNA"/>
</dbReference>
<evidence type="ECO:0000256" key="2">
    <source>
        <dbReference type="SAM" id="MobiDB-lite"/>
    </source>
</evidence>
<gene>
    <name evidence="4" type="ORF">CQW34_03968</name>
</gene>
<dbReference type="GO" id="GO:0043565">
    <property type="term" value="F:sequence-specific DNA binding"/>
    <property type="evidence" value="ECO:0007669"/>
    <property type="project" value="InterPro"/>
</dbReference>
<dbReference type="Gene3D" id="1.10.10.10">
    <property type="entry name" value="Winged helix-like DNA-binding domain superfamily/Winged helix DNA-binding domain"/>
    <property type="match status" value="1"/>
</dbReference>
<dbReference type="PANTHER" id="PTHR33795:SF1">
    <property type="entry name" value="INSERTION ELEMENT IS150 PROTEIN INSJ"/>
    <property type="match status" value="1"/>
</dbReference>
<dbReference type="Proteomes" id="UP000231846">
    <property type="component" value="Unassembled WGS sequence"/>
</dbReference>
<sequence length="173" mass="20196">MIKYIFARKLYLVSEVNAGKSIKALSREYNLHENKLLEWSRLYERYGNDGLKKQPKLKPMPDFKEKGVRLILEKGVLLSHVLIDYRISRTALESWVRLTRNKGYTALRQSQRRGRPPKDMGRPKKKEPQTELEKLQAENIRLRAENALLKKAKALVEEKKTRAHLNGQKASTD</sequence>
<dbReference type="AlphaFoldDB" id="A0A2M9V2B2"/>
<dbReference type="InterPro" id="IPR010921">
    <property type="entry name" value="Trp_repressor/repl_initiator"/>
</dbReference>
<comment type="caution">
    <text evidence="4">The sequence shown here is derived from an EMBL/GenBank/DDBJ whole genome shotgun (WGS) entry which is preliminary data.</text>
</comment>
<evidence type="ECO:0000313" key="4">
    <source>
        <dbReference type="EMBL" id="PJY70922.1"/>
    </source>
</evidence>
<evidence type="ECO:0000256" key="1">
    <source>
        <dbReference type="ARBA" id="ARBA00038232"/>
    </source>
</evidence>
<reference evidence="4 5" key="1">
    <citation type="journal article" date="2017" name="MBio">
        <title>Gut Symbiont Bacteroides fragilis Secretes a Eukaryotic-Like Ubiquitin Protein That Mediates Intraspecies Antagonism.</title>
        <authorList>
            <person name="Chatzidaki-Livanis M."/>
            <person name="Coyne M.J."/>
            <person name="Roelofs K.G."/>
            <person name="Gentyala R.R."/>
            <person name="Caldwell J.M."/>
            <person name="Comstock L.E."/>
        </authorList>
    </citation>
    <scope>NUCLEOTIDE SEQUENCE [LARGE SCALE GENOMIC DNA]</scope>
    <source>
        <strain evidence="4 5">12905</strain>
    </source>
</reference>
<dbReference type="SUPFAM" id="SSF46689">
    <property type="entry name" value="Homeodomain-like"/>
    <property type="match status" value="1"/>
</dbReference>
<dbReference type="Pfam" id="PF13518">
    <property type="entry name" value="HTH_28"/>
    <property type="match status" value="1"/>
</dbReference>
<feature type="domain" description="Insertion element IS150 protein InsJ-like helix-turn-helix" evidence="3">
    <location>
        <begin position="9"/>
        <end position="56"/>
    </location>
</feature>
<evidence type="ECO:0000259" key="3">
    <source>
        <dbReference type="Pfam" id="PF13518"/>
    </source>
</evidence>
<dbReference type="SUPFAM" id="SSF48295">
    <property type="entry name" value="TrpR-like"/>
    <property type="match status" value="1"/>
</dbReference>
<protein>
    <submittedName>
        <fullName evidence="4">Transposase</fullName>
    </submittedName>
</protein>